<dbReference type="AlphaFoldDB" id="A0A7N0VMY7"/>
<protein>
    <submittedName>
        <fullName evidence="3">Uncharacterized protein</fullName>
    </submittedName>
</protein>
<dbReference type="InterPro" id="IPR007942">
    <property type="entry name" value="PLipase-like"/>
</dbReference>
<keyword evidence="4" id="KW-1185">Reference proteome</keyword>
<reference evidence="3" key="1">
    <citation type="submission" date="2021-01" db="UniProtKB">
        <authorList>
            <consortium name="EnsemblPlants"/>
        </authorList>
    </citation>
    <scope>IDENTIFICATION</scope>
</reference>
<sequence>MSTISKRKGEVKAESTPKKPAPDTNEPPSPSADPAPLTPAVTPLQGYSWHYKIVPGTTRPTKFLKRDLPYSSQLKVKEEFTQTAQDIYSLHGDIVANSLFEGTLRADMLQSTCAIYEKLKKSKFSVITLAELESTRRDVSDLERAHLEVSWLAKRLDDIYDAKQCVEHSSLMDEEKERNQQSIETLEKSLSSQQEDIPAIRKKLEAEKAKTATILQTFLEDKEKALHFSWKSSEGGSCSGLNNTTTAAGYKVKEEFESAAHDIFSHQGDIVANCLFQGSLRVHLLESACVIYQTVEKLSLKDITLAELEAIRRDVHDLEKAAVDVSWVAKGIDDMYETKKSAESPSFMAELHNQNRKNIQELEKELELAEGRVQDTKVKLEAEKAHTETLRQNFLNAKEKVSRFFRKSLVDGI</sequence>
<feature type="compositionally biased region" description="Basic and acidic residues" evidence="2">
    <location>
        <begin position="7"/>
        <end position="21"/>
    </location>
</feature>
<name>A0A7N0VMY7_KALFE</name>
<dbReference type="PANTHER" id="PTHR35358">
    <property type="entry name" value="OS06G0711100 PROTEIN"/>
    <property type="match status" value="1"/>
</dbReference>
<feature type="coiled-coil region" evidence="1">
    <location>
        <begin position="349"/>
        <end position="379"/>
    </location>
</feature>
<proteinExistence type="predicted"/>
<organism evidence="3 4">
    <name type="scientific">Kalanchoe fedtschenkoi</name>
    <name type="common">Lavender scallops</name>
    <name type="synonym">South American air plant</name>
    <dbReference type="NCBI Taxonomy" id="63787"/>
    <lineage>
        <taxon>Eukaryota</taxon>
        <taxon>Viridiplantae</taxon>
        <taxon>Streptophyta</taxon>
        <taxon>Embryophyta</taxon>
        <taxon>Tracheophyta</taxon>
        <taxon>Spermatophyta</taxon>
        <taxon>Magnoliopsida</taxon>
        <taxon>eudicotyledons</taxon>
        <taxon>Gunneridae</taxon>
        <taxon>Pentapetalae</taxon>
        <taxon>Saxifragales</taxon>
        <taxon>Crassulaceae</taxon>
        <taxon>Kalanchoe</taxon>
    </lineage>
</organism>
<dbReference type="EnsemblPlants" id="Kaladp1314s0006.2.v1.1">
    <property type="protein sequence ID" value="Kaladp1314s0006.2.v1.1"/>
    <property type="gene ID" value="Kaladp1314s0006.v1.1"/>
</dbReference>
<dbReference type="EnsemblPlants" id="Kaladp1314s0006.1.v1.1">
    <property type="protein sequence ID" value="Kaladp1314s0006.1.v1.1"/>
    <property type="gene ID" value="Kaladp1314s0006.v1.1"/>
</dbReference>
<evidence type="ECO:0000256" key="2">
    <source>
        <dbReference type="SAM" id="MobiDB-lite"/>
    </source>
</evidence>
<evidence type="ECO:0000313" key="4">
    <source>
        <dbReference type="Proteomes" id="UP000594263"/>
    </source>
</evidence>
<dbReference type="PANTHER" id="PTHR35358:SF10">
    <property type="entry name" value="PLANT PHOSPHOLIPASE-LIKE PROTEIN"/>
    <property type="match status" value="1"/>
</dbReference>
<evidence type="ECO:0000256" key="1">
    <source>
        <dbReference type="SAM" id="Coils"/>
    </source>
</evidence>
<keyword evidence="1" id="KW-0175">Coiled coil</keyword>
<dbReference type="Pfam" id="PF05278">
    <property type="entry name" value="PEARLI-4"/>
    <property type="match status" value="2"/>
</dbReference>
<evidence type="ECO:0000313" key="3">
    <source>
        <dbReference type="EnsemblPlants" id="Kaladp1314s0006.2.v1.1"/>
    </source>
</evidence>
<dbReference type="Gramene" id="Kaladp1314s0006.2.v1.1">
    <property type="protein sequence ID" value="Kaladp1314s0006.2.v1.1"/>
    <property type="gene ID" value="Kaladp1314s0006.v1.1"/>
</dbReference>
<accession>A0A7N0VMY7</accession>
<feature type="region of interest" description="Disordered" evidence="2">
    <location>
        <begin position="1"/>
        <end position="39"/>
    </location>
</feature>
<dbReference type="Proteomes" id="UP000594263">
    <property type="component" value="Unplaced"/>
</dbReference>
<dbReference type="Gramene" id="Kaladp1314s0006.1.v1.1">
    <property type="protein sequence ID" value="Kaladp1314s0006.1.v1.1"/>
    <property type="gene ID" value="Kaladp1314s0006.v1.1"/>
</dbReference>
<feature type="compositionally biased region" description="Pro residues" evidence="2">
    <location>
        <begin position="25"/>
        <end position="37"/>
    </location>
</feature>